<dbReference type="PANTHER" id="PTHR48090">
    <property type="entry name" value="UNDECAPRENYL-PHOSPHATE 4-DEOXY-4-FORMAMIDO-L-ARABINOSE TRANSFERASE-RELATED"/>
    <property type="match status" value="1"/>
</dbReference>
<keyword evidence="1" id="KW-1133">Transmembrane helix</keyword>
<feature type="transmembrane region" description="Helical" evidence="1">
    <location>
        <begin position="167"/>
        <end position="187"/>
    </location>
</feature>
<keyword evidence="3" id="KW-0808">Transferase</keyword>
<dbReference type="PANTHER" id="PTHR48090:SF7">
    <property type="entry name" value="RFBJ PROTEIN"/>
    <property type="match status" value="1"/>
</dbReference>
<dbReference type="InterPro" id="IPR029044">
    <property type="entry name" value="Nucleotide-diphossugar_trans"/>
</dbReference>
<keyword evidence="1" id="KW-0812">Transmembrane</keyword>
<name>A0A645BC41_9ZZZZ</name>
<feature type="domain" description="Glycosyltransferase 2-like" evidence="2">
    <location>
        <begin position="2"/>
        <end position="121"/>
    </location>
</feature>
<organism evidence="3">
    <name type="scientific">bioreactor metagenome</name>
    <dbReference type="NCBI Taxonomy" id="1076179"/>
    <lineage>
        <taxon>unclassified sequences</taxon>
        <taxon>metagenomes</taxon>
        <taxon>ecological metagenomes</taxon>
    </lineage>
</organism>
<dbReference type="InterPro" id="IPR001173">
    <property type="entry name" value="Glyco_trans_2-like"/>
</dbReference>
<dbReference type="Gene3D" id="3.90.550.10">
    <property type="entry name" value="Spore Coat Polysaccharide Biosynthesis Protein SpsA, Chain A"/>
    <property type="match status" value="1"/>
</dbReference>
<dbReference type="GO" id="GO:0099621">
    <property type="term" value="F:undecaprenyl-phosphate 4-deoxy-4-formamido-L-arabinose transferase activity"/>
    <property type="evidence" value="ECO:0007669"/>
    <property type="project" value="UniProtKB-EC"/>
</dbReference>
<feature type="transmembrane region" description="Helical" evidence="1">
    <location>
        <begin position="207"/>
        <end position="228"/>
    </location>
</feature>
<dbReference type="SUPFAM" id="SSF53448">
    <property type="entry name" value="Nucleotide-diphospho-sugar transferases"/>
    <property type="match status" value="1"/>
</dbReference>
<keyword evidence="1" id="KW-0472">Membrane</keyword>
<sequence>MDDTPEVCKQFGIRYINQEEPHYGGAMRTAFKYASMDKLLLLDADGSPDPKYIPELYKALASGADLVIGSRHAEGGSNADTKSANIMSKICNGLYRVALGVTIRDCSTSYRIYHTADVKKLTLMSENFDIMEEILLKLKLLKGKNFIAKEIPTHSIERGFGKSKRSLLKFIYTFGKTLIRMVILRLLAVNGYKPEKHERLSEMLTKIVLGSLSGILICIIALIIFLLIF</sequence>
<dbReference type="EMBL" id="VSSQ01019104">
    <property type="protein sequence ID" value="MPM62892.1"/>
    <property type="molecule type" value="Genomic_DNA"/>
</dbReference>
<dbReference type="InterPro" id="IPR050256">
    <property type="entry name" value="Glycosyltransferase_2"/>
</dbReference>
<reference evidence="3" key="1">
    <citation type="submission" date="2019-08" db="EMBL/GenBank/DDBJ databases">
        <authorList>
            <person name="Kucharzyk K."/>
            <person name="Murdoch R.W."/>
            <person name="Higgins S."/>
            <person name="Loffler F."/>
        </authorList>
    </citation>
    <scope>NUCLEOTIDE SEQUENCE</scope>
</reference>
<comment type="caution">
    <text evidence="3">The sequence shown here is derived from an EMBL/GenBank/DDBJ whole genome shotgun (WGS) entry which is preliminary data.</text>
</comment>
<evidence type="ECO:0000256" key="1">
    <source>
        <dbReference type="SAM" id="Phobius"/>
    </source>
</evidence>
<gene>
    <name evidence="3" type="primary">arnC_50</name>
    <name evidence="3" type="ORF">SDC9_109770</name>
</gene>
<dbReference type="AlphaFoldDB" id="A0A645BC41"/>
<protein>
    <submittedName>
        <fullName evidence="3">Undecaprenyl-phosphate 4-deoxy-4-formamido-L-arabinose transferase</fullName>
        <ecNumber evidence="3">2.4.2.53</ecNumber>
    </submittedName>
</protein>
<proteinExistence type="predicted"/>
<evidence type="ECO:0000313" key="3">
    <source>
        <dbReference type="EMBL" id="MPM62892.1"/>
    </source>
</evidence>
<dbReference type="EC" id="2.4.2.53" evidence="3"/>
<dbReference type="CDD" id="cd04179">
    <property type="entry name" value="DPM_DPG-synthase_like"/>
    <property type="match status" value="1"/>
</dbReference>
<accession>A0A645BC41</accession>
<dbReference type="Pfam" id="PF00535">
    <property type="entry name" value="Glycos_transf_2"/>
    <property type="match status" value="1"/>
</dbReference>
<keyword evidence="3" id="KW-0328">Glycosyltransferase</keyword>
<evidence type="ECO:0000259" key="2">
    <source>
        <dbReference type="Pfam" id="PF00535"/>
    </source>
</evidence>